<comment type="caution">
    <text evidence="1">The sequence shown here is derived from an EMBL/GenBank/DDBJ whole genome shotgun (WGS) entry which is preliminary data.</text>
</comment>
<organism evidence="1 2">
    <name type="scientific">Roseateles hydrophilus</name>
    <dbReference type="NCBI Taxonomy" id="2975054"/>
    <lineage>
        <taxon>Bacteria</taxon>
        <taxon>Pseudomonadati</taxon>
        <taxon>Pseudomonadota</taxon>
        <taxon>Betaproteobacteria</taxon>
        <taxon>Burkholderiales</taxon>
        <taxon>Sphaerotilaceae</taxon>
        <taxon>Roseateles</taxon>
    </lineage>
</organism>
<gene>
    <name evidence="1" type="ORF">NYO99_00460</name>
</gene>
<dbReference type="EMBL" id="JAPPUY010000001">
    <property type="protein sequence ID" value="MCY4743438.1"/>
    <property type="molecule type" value="Genomic_DNA"/>
</dbReference>
<evidence type="ECO:0000313" key="1">
    <source>
        <dbReference type="EMBL" id="MCY4743438.1"/>
    </source>
</evidence>
<dbReference type="Proteomes" id="UP001076464">
    <property type="component" value="Unassembled WGS sequence"/>
</dbReference>
<evidence type="ECO:0000313" key="2">
    <source>
        <dbReference type="Proteomes" id="UP001076464"/>
    </source>
</evidence>
<accession>A0ACC6C4W8</accession>
<proteinExistence type="predicted"/>
<protein>
    <submittedName>
        <fullName evidence="1">DeoR/GlpR family DNA-binding transcription regulator</fullName>
    </submittedName>
</protein>
<keyword evidence="2" id="KW-1185">Reference proteome</keyword>
<reference evidence="1" key="1">
    <citation type="submission" date="2022-08" db="EMBL/GenBank/DDBJ databases">
        <title>Genome sequencing of Pelomonas sp. UHG3.</title>
        <authorList>
            <person name="So Y."/>
        </authorList>
    </citation>
    <scope>NUCLEOTIDE SEQUENCE</scope>
    <source>
        <strain evidence="1">UHG3</strain>
    </source>
</reference>
<keyword evidence="1" id="KW-0238">DNA-binding</keyword>
<name>A0ACC6C4W8_9BURK</name>
<sequence length="321" mass="35649">MPTPRGRATPERQRSPPLQEGAREQGDSMINHKRHKRLLKLLDEREHASVQQLMEWLSASAATVRRDISWLAAKNQLTRTRGGAQRLEQKKKAYTLSSETFQNNAQQHTAAKRAIARYATSMCNNGETIIINGGTTTFMMAEFLVEKQLKILTNSFLMAERLLVTSDNEIILPGGRVYREQNVILSPFENDVAQHHYAAKMFMGVYGLSILGLMEADPLLIQAEKRLIGQAEELVVLVDSSKFQRKAGLVLCGLNRVSTVITDTGASDSAVQLLEHYGVRVITVEPEPVDPRVVEASAMSSHDYAAVLESGAYHRHAGLNS</sequence>